<keyword evidence="1" id="KW-0472">Membrane</keyword>
<dbReference type="eggNOG" id="ENOG5033NTG">
    <property type="taxonomic scope" value="Bacteria"/>
</dbReference>
<evidence type="ECO:0000313" key="4">
    <source>
        <dbReference type="Proteomes" id="UP000009309"/>
    </source>
</evidence>
<protein>
    <submittedName>
        <fullName evidence="3">Uncharacterized protein</fullName>
    </submittedName>
</protein>
<evidence type="ECO:0000256" key="2">
    <source>
        <dbReference type="SAM" id="SignalP"/>
    </source>
</evidence>
<keyword evidence="2" id="KW-0732">Signal</keyword>
<feature type="chain" id="PRO_5003659664" evidence="2">
    <location>
        <begin position="18"/>
        <end position="293"/>
    </location>
</feature>
<keyword evidence="1" id="KW-0812">Transmembrane</keyword>
<gene>
    <name evidence="3" type="ORF">BN8_00650</name>
</gene>
<proteinExistence type="predicted"/>
<comment type="caution">
    <text evidence="3">The sequence shown here is derived from an EMBL/GenBank/DDBJ whole genome shotgun (WGS) entry which is preliminary data.</text>
</comment>
<evidence type="ECO:0000313" key="3">
    <source>
        <dbReference type="EMBL" id="CCH51707.1"/>
    </source>
</evidence>
<sequence>MKTLLLLLAVSPLCVWAQTKTVNSGSVLPKPYGDTLKPIEFREYPFTYGNRRHVSTTLQRIYTYDGIDVEDPERELWPRMLALNDPDVQREHENFTRIVEGQQTGRTVGAIFFWSGIISMSIGFVQANLYNQELTRQRNAWSPAPSPGTITLPPTTTSSINACNAWIGTGNSDGTITYTCMTSGPYQGYKTTIGPNEIPAVQITTPGKTIPAPGFLSSSPTEVNRPNGRGLIIGGAISTLVGLIAYVSAPAGRADSFLRAVQYYNRALKQKVSWELRPYSTLGQSGASIVVRF</sequence>
<accession>I2GCT3</accession>
<reference evidence="3 4" key="1">
    <citation type="journal article" date="2012" name="J. Bacteriol.">
        <title>Genome Sequence of the Filamentous Bacterium Fibrisoma limi BUZ 3T.</title>
        <authorList>
            <person name="Filippini M."/>
            <person name="Qi W."/>
            <person name="Jaenicke S."/>
            <person name="Goesmann A."/>
            <person name="Smits T.H."/>
            <person name="Bagheri H.C."/>
        </authorList>
    </citation>
    <scope>NUCLEOTIDE SEQUENCE [LARGE SCALE GENOMIC DNA]</scope>
    <source>
        <strain evidence="4">BUZ 3T</strain>
    </source>
</reference>
<dbReference type="STRING" id="1185876.BN8_00650"/>
<dbReference type="OrthoDB" id="955427at2"/>
<dbReference type="RefSeq" id="WP_009280293.1">
    <property type="nucleotide sequence ID" value="NZ_CAIT01000004.1"/>
</dbReference>
<feature type="signal peptide" evidence="2">
    <location>
        <begin position="1"/>
        <end position="17"/>
    </location>
</feature>
<dbReference type="AlphaFoldDB" id="I2GCT3"/>
<dbReference type="Proteomes" id="UP000009309">
    <property type="component" value="Unassembled WGS sequence"/>
</dbReference>
<dbReference type="EMBL" id="CAIT01000004">
    <property type="protein sequence ID" value="CCH51707.1"/>
    <property type="molecule type" value="Genomic_DNA"/>
</dbReference>
<keyword evidence="4" id="KW-1185">Reference proteome</keyword>
<organism evidence="3 4">
    <name type="scientific">Fibrisoma limi BUZ 3</name>
    <dbReference type="NCBI Taxonomy" id="1185876"/>
    <lineage>
        <taxon>Bacteria</taxon>
        <taxon>Pseudomonadati</taxon>
        <taxon>Bacteroidota</taxon>
        <taxon>Cytophagia</taxon>
        <taxon>Cytophagales</taxon>
        <taxon>Spirosomataceae</taxon>
        <taxon>Fibrisoma</taxon>
    </lineage>
</organism>
<name>I2GCT3_9BACT</name>
<feature type="transmembrane region" description="Helical" evidence="1">
    <location>
        <begin position="230"/>
        <end position="249"/>
    </location>
</feature>
<evidence type="ECO:0000256" key="1">
    <source>
        <dbReference type="SAM" id="Phobius"/>
    </source>
</evidence>
<keyword evidence="1" id="KW-1133">Transmembrane helix</keyword>